<accession>A0ABM3LNY5</accession>
<feature type="region of interest" description="Disordered" evidence="2">
    <location>
        <begin position="198"/>
        <end position="265"/>
    </location>
</feature>
<feature type="coiled-coil region" evidence="1">
    <location>
        <begin position="8"/>
        <end position="64"/>
    </location>
</feature>
<dbReference type="RefSeq" id="XP_052740764.1">
    <property type="nucleotide sequence ID" value="XM_052884804.1"/>
</dbReference>
<proteinExistence type="predicted"/>
<dbReference type="Gene3D" id="1.20.5.340">
    <property type="match status" value="1"/>
</dbReference>
<reference evidence="4" key="1">
    <citation type="submission" date="2025-08" db="UniProtKB">
        <authorList>
            <consortium name="RefSeq"/>
        </authorList>
    </citation>
    <scope>IDENTIFICATION</scope>
</reference>
<gene>
    <name evidence="4" type="primary">LOC128198599</name>
</gene>
<evidence type="ECO:0000313" key="3">
    <source>
        <dbReference type="Proteomes" id="UP001652582"/>
    </source>
</evidence>
<sequence>MDEIKCLLKAIQTDISETKDRVKNSEENLLRKIDEKFDDVQLKLQALEHTIQSQENRLDFLEKQIRTRNILIFGVEETERSYDELLKIILHILNYNMNVNCSALEIEYMRRKGKKIDKIRPIVISFTTLGRKIEILRNKKSLINSNYYIKEDYPPKVLAIRKELQEKANEERDKGKRVYIKYDKLIILPQKVSQEPLQSRYKRNISVTPPSNQKKHQEKNLTHLHKKHTLQSYWTPKQTLNSSSNETFLSPKPTTSFHTATDQNE</sequence>
<name>A0ABM3LNY5_BICAN</name>
<keyword evidence="3" id="KW-1185">Reference proteome</keyword>
<feature type="compositionally biased region" description="Polar residues" evidence="2">
    <location>
        <begin position="230"/>
        <end position="265"/>
    </location>
</feature>
<evidence type="ECO:0000256" key="2">
    <source>
        <dbReference type="SAM" id="MobiDB-lite"/>
    </source>
</evidence>
<organism evidence="3 4">
    <name type="scientific">Bicyclus anynana</name>
    <name type="common">Squinting bush brown butterfly</name>
    <dbReference type="NCBI Taxonomy" id="110368"/>
    <lineage>
        <taxon>Eukaryota</taxon>
        <taxon>Metazoa</taxon>
        <taxon>Ecdysozoa</taxon>
        <taxon>Arthropoda</taxon>
        <taxon>Hexapoda</taxon>
        <taxon>Insecta</taxon>
        <taxon>Pterygota</taxon>
        <taxon>Neoptera</taxon>
        <taxon>Endopterygota</taxon>
        <taxon>Lepidoptera</taxon>
        <taxon>Glossata</taxon>
        <taxon>Ditrysia</taxon>
        <taxon>Papilionoidea</taxon>
        <taxon>Nymphalidae</taxon>
        <taxon>Satyrinae</taxon>
        <taxon>Satyrini</taxon>
        <taxon>Mycalesina</taxon>
        <taxon>Bicyclus</taxon>
    </lineage>
</organism>
<dbReference type="Proteomes" id="UP001652582">
    <property type="component" value="Chromosome 12"/>
</dbReference>
<evidence type="ECO:0000256" key="1">
    <source>
        <dbReference type="SAM" id="Coils"/>
    </source>
</evidence>
<protein>
    <submittedName>
        <fullName evidence="4">Uncharacterized protein LOC128198599</fullName>
    </submittedName>
</protein>
<keyword evidence="1" id="KW-0175">Coiled coil</keyword>
<evidence type="ECO:0000313" key="4">
    <source>
        <dbReference type="RefSeq" id="XP_052740764.1"/>
    </source>
</evidence>
<feature type="compositionally biased region" description="Basic residues" evidence="2">
    <location>
        <begin position="213"/>
        <end position="229"/>
    </location>
</feature>
<dbReference type="GeneID" id="128198599"/>